<dbReference type="STRING" id="1392250.A0A2I2FXF5"/>
<dbReference type="VEuPathDB" id="FungiDB:P170DRAFT_479838"/>
<feature type="transmembrane region" description="Helical" evidence="5">
    <location>
        <begin position="333"/>
        <end position="350"/>
    </location>
</feature>
<dbReference type="AlphaFoldDB" id="A0A2I2FXF5"/>
<keyword evidence="4 5" id="KW-0472">Membrane</keyword>
<dbReference type="PANTHER" id="PTHR31382">
    <property type="entry name" value="NA(+)/H(+) ANTIPORTER"/>
    <property type="match status" value="1"/>
</dbReference>
<dbReference type="GO" id="GO:0015385">
    <property type="term" value="F:sodium:proton antiporter activity"/>
    <property type="evidence" value="ECO:0007669"/>
    <property type="project" value="InterPro"/>
</dbReference>
<feature type="transmembrane region" description="Helical" evidence="5">
    <location>
        <begin position="241"/>
        <end position="260"/>
    </location>
</feature>
<feature type="transmembrane region" description="Helical" evidence="5">
    <location>
        <begin position="33"/>
        <end position="53"/>
    </location>
</feature>
<evidence type="ECO:0000256" key="3">
    <source>
        <dbReference type="ARBA" id="ARBA00022989"/>
    </source>
</evidence>
<dbReference type="OrthoDB" id="5327978at2759"/>
<dbReference type="GeneID" id="36561423"/>
<feature type="domain" description="Cation/H+ exchanger transmembrane" evidence="6">
    <location>
        <begin position="31"/>
        <end position="406"/>
    </location>
</feature>
<sequence length="572" mass="62747">MPTLDVSELNVVIAVLGGFMLLYGVISVKIKRFWYLGEALPAVLVGIILGPAAARLLDATEWGSAVKDQQEAITLGLCRVAIGVQLVMAGYQLPAQYQRYHWKEMFICLIPNMTLMWLLTSGCVMASIPDMPFVSALVIGSCVTCTDPILSQSVAKGPFADKYVARELREIISSEAGINDGFGFPFLMLATYIMRHAQGDVGGSHKAQGLSSDHLMARAGDVGRQGGGVGEALGNWVVETWLYYVVLGAVYGVVVGYTALHVLRFTLRRKWIDSESYLLFPTALGLFILGTCGCIGTNDLIACFCAGSALNWDGGFLAETEARHDEVNASIDVLLNFGGFMYIGAIFPWGEFHQPDLTGITYPRLFLLGVMVLLLRRIPSILLLYKLMPRVCKNWKEALFMGYFGPIGGSPSPGMLHNEKRPAELLHLGIGAVFYVEHTRHLFPKPGEGDEVETQLMRVIGPTVYWLVFFSIFIHGLSIPALNAIYTAAGVPPVVDPSGPAEIRPLSANQALPKNSYLNAKRRSIMLFNRFSRANYPGNLGWELPFVHDDRHEQSGAPNPPTFHLQSMGHHI</sequence>
<accession>A0A2I2FXF5</accession>
<keyword evidence="2 5" id="KW-0812">Transmembrane</keyword>
<evidence type="ECO:0000256" key="2">
    <source>
        <dbReference type="ARBA" id="ARBA00022692"/>
    </source>
</evidence>
<feature type="transmembrane region" description="Helical" evidence="5">
    <location>
        <begin position="464"/>
        <end position="486"/>
    </location>
</feature>
<keyword evidence="3 5" id="KW-1133">Transmembrane helix</keyword>
<evidence type="ECO:0000313" key="7">
    <source>
        <dbReference type="EMBL" id="PLB45321.1"/>
    </source>
</evidence>
<comment type="subcellular location">
    <subcellularLocation>
        <location evidence="1">Membrane</location>
        <topology evidence="1">Multi-pass membrane protein</topology>
    </subcellularLocation>
</comment>
<dbReference type="GO" id="GO:0042391">
    <property type="term" value="P:regulation of membrane potential"/>
    <property type="evidence" value="ECO:0007669"/>
    <property type="project" value="InterPro"/>
</dbReference>
<dbReference type="Pfam" id="PF00999">
    <property type="entry name" value="Na_H_Exchanger"/>
    <property type="match status" value="1"/>
</dbReference>
<dbReference type="PANTHER" id="PTHR31382:SF3">
    <property type="entry name" value="SODIUM ION_PROTON EXCHANGER (EUROFUNG)"/>
    <property type="match status" value="1"/>
</dbReference>
<keyword evidence="8" id="KW-1185">Reference proteome</keyword>
<dbReference type="InterPro" id="IPR038770">
    <property type="entry name" value="Na+/solute_symporter_sf"/>
</dbReference>
<comment type="caution">
    <text evidence="7">The sequence shown here is derived from an EMBL/GenBank/DDBJ whole genome shotgun (WGS) entry which is preliminary data.</text>
</comment>
<dbReference type="Gene3D" id="1.20.1530.20">
    <property type="match status" value="1"/>
</dbReference>
<name>A0A2I2FXF5_9EURO</name>
<feature type="transmembrane region" description="Helical" evidence="5">
    <location>
        <begin position="362"/>
        <end position="385"/>
    </location>
</feature>
<dbReference type="InterPro" id="IPR006153">
    <property type="entry name" value="Cation/H_exchanger_TM"/>
</dbReference>
<evidence type="ECO:0000313" key="8">
    <source>
        <dbReference type="Proteomes" id="UP000234275"/>
    </source>
</evidence>
<evidence type="ECO:0000259" key="6">
    <source>
        <dbReference type="Pfam" id="PF00999"/>
    </source>
</evidence>
<dbReference type="RefSeq" id="XP_024700623.1">
    <property type="nucleotide sequence ID" value="XM_024853725.1"/>
</dbReference>
<dbReference type="Proteomes" id="UP000234275">
    <property type="component" value="Unassembled WGS sequence"/>
</dbReference>
<evidence type="ECO:0000256" key="1">
    <source>
        <dbReference type="ARBA" id="ARBA00004141"/>
    </source>
</evidence>
<feature type="transmembrane region" description="Helical" evidence="5">
    <location>
        <begin position="6"/>
        <end position="26"/>
    </location>
</feature>
<dbReference type="GO" id="GO:0120029">
    <property type="term" value="P:proton export across plasma membrane"/>
    <property type="evidence" value="ECO:0007669"/>
    <property type="project" value="InterPro"/>
</dbReference>
<evidence type="ECO:0000256" key="4">
    <source>
        <dbReference type="ARBA" id="ARBA00023136"/>
    </source>
</evidence>
<protein>
    <submittedName>
        <fullName evidence="7">Na(+)/H(+) antiporter 1</fullName>
    </submittedName>
</protein>
<organism evidence="7 8">
    <name type="scientific">Aspergillus steynii IBT 23096</name>
    <dbReference type="NCBI Taxonomy" id="1392250"/>
    <lineage>
        <taxon>Eukaryota</taxon>
        <taxon>Fungi</taxon>
        <taxon>Dikarya</taxon>
        <taxon>Ascomycota</taxon>
        <taxon>Pezizomycotina</taxon>
        <taxon>Eurotiomycetes</taxon>
        <taxon>Eurotiomycetidae</taxon>
        <taxon>Eurotiales</taxon>
        <taxon>Aspergillaceae</taxon>
        <taxon>Aspergillus</taxon>
        <taxon>Aspergillus subgen. Circumdati</taxon>
    </lineage>
</organism>
<gene>
    <name evidence="7" type="ORF">P170DRAFT_479838</name>
</gene>
<proteinExistence type="predicted"/>
<feature type="transmembrane region" description="Helical" evidence="5">
    <location>
        <begin position="105"/>
        <end position="128"/>
    </location>
</feature>
<dbReference type="InterPro" id="IPR004712">
    <property type="entry name" value="Na+/H+_antiporter_fungi"/>
</dbReference>
<reference evidence="7 8" key="1">
    <citation type="submission" date="2016-12" db="EMBL/GenBank/DDBJ databases">
        <title>The genomes of Aspergillus section Nigri reveals drivers in fungal speciation.</title>
        <authorList>
            <consortium name="DOE Joint Genome Institute"/>
            <person name="Vesth T.C."/>
            <person name="Nybo J."/>
            <person name="Theobald S."/>
            <person name="Brandl J."/>
            <person name="Frisvad J.C."/>
            <person name="Nielsen K.F."/>
            <person name="Lyhne E.K."/>
            <person name="Kogle M.E."/>
            <person name="Kuo A."/>
            <person name="Riley R."/>
            <person name="Clum A."/>
            <person name="Nolan M."/>
            <person name="Lipzen A."/>
            <person name="Salamov A."/>
            <person name="Henrissat B."/>
            <person name="Wiebenga A."/>
            <person name="De Vries R.P."/>
            <person name="Grigoriev I.V."/>
            <person name="Mortensen U.H."/>
            <person name="Andersen M.R."/>
            <person name="Baker S.E."/>
        </authorList>
    </citation>
    <scope>NUCLEOTIDE SEQUENCE [LARGE SCALE GENOMIC DNA]</scope>
    <source>
        <strain evidence="7 8">IBT 23096</strain>
    </source>
</reference>
<dbReference type="EMBL" id="MSFO01000008">
    <property type="protein sequence ID" value="PLB45321.1"/>
    <property type="molecule type" value="Genomic_DNA"/>
</dbReference>
<dbReference type="GO" id="GO:0005886">
    <property type="term" value="C:plasma membrane"/>
    <property type="evidence" value="ECO:0007669"/>
    <property type="project" value="InterPro"/>
</dbReference>
<feature type="transmembrane region" description="Helical" evidence="5">
    <location>
        <begin position="73"/>
        <end position="93"/>
    </location>
</feature>
<evidence type="ECO:0000256" key="5">
    <source>
        <dbReference type="SAM" id="Phobius"/>
    </source>
</evidence>
<dbReference type="GO" id="GO:0036376">
    <property type="term" value="P:sodium ion export across plasma membrane"/>
    <property type="evidence" value="ECO:0007669"/>
    <property type="project" value="InterPro"/>
</dbReference>